<keyword evidence="1" id="KW-1133">Transmembrane helix</keyword>
<reference evidence="2 3" key="1">
    <citation type="submission" date="2015-11" db="EMBL/GenBank/DDBJ databases">
        <title>Exploring the genomic traits of fungus-feeding bacterial genus Collimonas.</title>
        <authorList>
            <person name="Song C."/>
            <person name="Schmidt R."/>
            <person name="de Jager V."/>
            <person name="Krzyzanowska D."/>
            <person name="Jongedijk E."/>
            <person name="Cankar K."/>
            <person name="Beekwilder J."/>
            <person name="van Veen A."/>
            <person name="de Boer W."/>
            <person name="van Veen J.A."/>
            <person name="Garbeva P."/>
        </authorList>
    </citation>
    <scope>NUCLEOTIDE SEQUENCE [LARGE SCALE GENOMIC DNA]</scope>
    <source>
        <strain evidence="2 3">Ter291</strain>
    </source>
</reference>
<dbReference type="EMBL" id="CP013236">
    <property type="protein sequence ID" value="AMP15341.1"/>
    <property type="molecule type" value="Genomic_DNA"/>
</dbReference>
<dbReference type="Proteomes" id="UP000074914">
    <property type="component" value="Chromosome"/>
</dbReference>
<evidence type="ECO:0000256" key="1">
    <source>
        <dbReference type="SAM" id="Phobius"/>
    </source>
</evidence>
<proteinExistence type="predicted"/>
<sequence length="41" mass="4688">MLYEIFRAKRLMIVGLFLHSLMSFVIHDIVAENGQSHLGAE</sequence>
<name>A0ABM5Z8C5_9BURK</name>
<keyword evidence="1" id="KW-0472">Membrane</keyword>
<evidence type="ECO:0000313" key="3">
    <source>
        <dbReference type="Proteomes" id="UP000074914"/>
    </source>
</evidence>
<organism evidence="2 3">
    <name type="scientific">Collimonas pratensis</name>
    <dbReference type="NCBI Taxonomy" id="279113"/>
    <lineage>
        <taxon>Bacteria</taxon>
        <taxon>Pseudomonadati</taxon>
        <taxon>Pseudomonadota</taxon>
        <taxon>Betaproteobacteria</taxon>
        <taxon>Burkholderiales</taxon>
        <taxon>Oxalobacteraceae</taxon>
        <taxon>Collimonas</taxon>
    </lineage>
</organism>
<protein>
    <submittedName>
        <fullName evidence="2">Uncharacterized protein</fullName>
    </submittedName>
</protein>
<keyword evidence="1" id="KW-0812">Transmembrane</keyword>
<feature type="transmembrane region" description="Helical" evidence="1">
    <location>
        <begin position="12"/>
        <end position="31"/>
    </location>
</feature>
<gene>
    <name evidence="2" type="ORF">CPter291_3104</name>
</gene>
<accession>A0ABM5Z8C5</accession>
<evidence type="ECO:0000313" key="2">
    <source>
        <dbReference type="EMBL" id="AMP15341.1"/>
    </source>
</evidence>
<keyword evidence="3" id="KW-1185">Reference proteome</keyword>